<keyword evidence="15" id="KW-1133">Transmembrane helix</keyword>
<feature type="active site" evidence="12">
    <location>
        <position position="120"/>
    </location>
</feature>
<dbReference type="GO" id="GO:0009002">
    <property type="term" value="F:serine-type D-Ala-D-Ala carboxypeptidase activity"/>
    <property type="evidence" value="ECO:0007669"/>
    <property type="project" value="UniProtKB-EC"/>
</dbReference>
<dbReference type="Proteomes" id="UP000183255">
    <property type="component" value="Unassembled WGS sequence"/>
</dbReference>
<feature type="binding site" evidence="13">
    <location>
        <position position="239"/>
    </location>
    <ligand>
        <name>substrate</name>
    </ligand>
</feature>
<evidence type="ECO:0000256" key="2">
    <source>
        <dbReference type="ARBA" id="ARBA00007164"/>
    </source>
</evidence>
<evidence type="ECO:0000256" key="6">
    <source>
        <dbReference type="ARBA" id="ARBA00022729"/>
    </source>
</evidence>
<evidence type="ECO:0000256" key="12">
    <source>
        <dbReference type="PIRSR" id="PIRSR618044-1"/>
    </source>
</evidence>
<evidence type="ECO:0000256" key="13">
    <source>
        <dbReference type="PIRSR" id="PIRSR618044-2"/>
    </source>
</evidence>
<dbReference type="InterPro" id="IPR012907">
    <property type="entry name" value="Peptidase_S11_C"/>
</dbReference>
<accession>A0A1G8NEC3</accession>
<dbReference type="InterPro" id="IPR018044">
    <property type="entry name" value="Peptidase_S11"/>
</dbReference>
<dbReference type="InterPro" id="IPR001967">
    <property type="entry name" value="Peptidase_S11_N"/>
</dbReference>
<evidence type="ECO:0000313" key="18">
    <source>
        <dbReference type="Proteomes" id="UP000183255"/>
    </source>
</evidence>
<keyword evidence="6" id="KW-0732">Signal</keyword>
<evidence type="ECO:0000256" key="7">
    <source>
        <dbReference type="ARBA" id="ARBA00022801"/>
    </source>
</evidence>
<evidence type="ECO:0000256" key="11">
    <source>
        <dbReference type="ARBA" id="ARBA00034000"/>
    </source>
</evidence>
<keyword evidence="7" id="KW-0378">Hydrolase</keyword>
<dbReference type="EMBL" id="FNDZ01000004">
    <property type="protein sequence ID" value="SDI78621.1"/>
    <property type="molecule type" value="Genomic_DNA"/>
</dbReference>
<dbReference type="GO" id="GO:0071555">
    <property type="term" value="P:cell wall organization"/>
    <property type="evidence" value="ECO:0007669"/>
    <property type="project" value="UniProtKB-KW"/>
</dbReference>
<keyword evidence="9" id="KW-0573">Peptidoglycan synthesis</keyword>
<evidence type="ECO:0000313" key="17">
    <source>
        <dbReference type="EMBL" id="SDI78621.1"/>
    </source>
</evidence>
<gene>
    <name evidence="17" type="ORF">SAMN05421804_104181</name>
</gene>
<dbReference type="PRINTS" id="PR00725">
    <property type="entry name" value="DADACBPTASE1"/>
</dbReference>
<dbReference type="SUPFAM" id="SSF56601">
    <property type="entry name" value="beta-lactamase/transpeptidase-like"/>
    <property type="match status" value="1"/>
</dbReference>
<dbReference type="EC" id="3.4.16.4" evidence="3"/>
<evidence type="ECO:0000256" key="9">
    <source>
        <dbReference type="ARBA" id="ARBA00022984"/>
    </source>
</evidence>
<feature type="active site" description="Proton acceptor" evidence="12">
    <location>
        <position position="68"/>
    </location>
</feature>
<keyword evidence="8" id="KW-0133">Cell shape</keyword>
<evidence type="ECO:0000256" key="4">
    <source>
        <dbReference type="ARBA" id="ARBA00022645"/>
    </source>
</evidence>
<keyword evidence="15" id="KW-0472">Membrane</keyword>
<feature type="active site" description="Acyl-ester intermediate" evidence="12">
    <location>
        <position position="65"/>
    </location>
</feature>
<evidence type="ECO:0000256" key="10">
    <source>
        <dbReference type="ARBA" id="ARBA00023316"/>
    </source>
</evidence>
<dbReference type="PANTHER" id="PTHR21581:SF6">
    <property type="entry name" value="TRAFFICKING PROTEIN PARTICLE COMPLEX SUBUNIT 12"/>
    <property type="match status" value="1"/>
</dbReference>
<dbReference type="Pfam" id="PF07943">
    <property type="entry name" value="PBP5_C"/>
    <property type="match status" value="1"/>
</dbReference>
<dbReference type="GO" id="GO:0009252">
    <property type="term" value="P:peptidoglycan biosynthetic process"/>
    <property type="evidence" value="ECO:0007669"/>
    <property type="project" value="UniProtKB-UniPathway"/>
</dbReference>
<keyword evidence="5" id="KW-0645">Protease</keyword>
<comment type="catalytic activity">
    <reaction evidence="11">
        <text>Preferential cleavage: (Ac)2-L-Lys-D-Ala-|-D-Ala. Also transpeptidation of peptidyl-alanyl moieties that are N-acyl substituents of D-alanine.</text>
        <dbReference type="EC" id="3.4.16.4"/>
    </reaction>
</comment>
<dbReference type="Gene3D" id="3.40.710.10">
    <property type="entry name" value="DD-peptidase/beta-lactamase superfamily"/>
    <property type="match status" value="1"/>
</dbReference>
<evidence type="ECO:0000256" key="3">
    <source>
        <dbReference type="ARBA" id="ARBA00012448"/>
    </source>
</evidence>
<comment type="similarity">
    <text evidence="2 14">Belongs to the peptidase S11 family.</text>
</comment>
<evidence type="ECO:0000256" key="1">
    <source>
        <dbReference type="ARBA" id="ARBA00004752"/>
    </source>
</evidence>
<keyword evidence="15" id="KW-0812">Transmembrane</keyword>
<dbReference type="PANTHER" id="PTHR21581">
    <property type="entry name" value="D-ALANYL-D-ALANINE CARBOXYPEPTIDASE"/>
    <property type="match status" value="1"/>
</dbReference>
<dbReference type="GO" id="GO:0006508">
    <property type="term" value="P:proteolysis"/>
    <property type="evidence" value="ECO:0007669"/>
    <property type="project" value="UniProtKB-KW"/>
</dbReference>
<evidence type="ECO:0000259" key="16">
    <source>
        <dbReference type="SMART" id="SM00936"/>
    </source>
</evidence>
<feature type="domain" description="Peptidase S11 D-Ala-D-Ala carboxypeptidase A C-terminal" evidence="16">
    <location>
        <begin position="289"/>
        <end position="376"/>
    </location>
</feature>
<name>A0A1G8NEC3_9CLOT</name>
<comment type="pathway">
    <text evidence="1">Cell wall biogenesis; peptidoglycan biosynthesis.</text>
</comment>
<sequence length="455" mass="51230">MKHYIRFMKILLIWTLICLLGLPLWEVKASTSPPETFSESIVVLDVASGQVVYDKNGLSRHMIASTTKVMTALLAYENLEMDQMVTIGPNPPYALGSSMGFLENEEIMVSDLLYALILHSANDAAEALAEAVDGTKEKFAERMTKRAHEIGATDTVFHNPSGLSDSENLENNNYTTAKDLSLIMAEVLKYDELIELGQKKSHMFPLTNIVADSNRWATNKNQMLYPNNKFYYEPIIFGKTGWTPDAGFSWTAIAEKDGRRLVVTMLEAPNQATYWQESKALLEWAFQETEVHKLYSKGQLLENTMLSNGESVPLFAKDDFYYVSGTDNPPMPVINFDGLEISQNYKAGETVHVAKVTLGQEVIGEIELVCEDNIHLIASEGEETPEGEAEESKSSIFSHPVVKVVSLLIFSIILLGSLLFLLGLVLRKRRRRVRTQKMSNKRLQYLKQLEETRRV</sequence>
<keyword evidence="4 17" id="KW-0121">Carboxypeptidase</keyword>
<evidence type="ECO:0000256" key="15">
    <source>
        <dbReference type="SAM" id="Phobius"/>
    </source>
</evidence>
<dbReference type="AlphaFoldDB" id="A0A1G8NEC3"/>
<dbReference type="InterPro" id="IPR012338">
    <property type="entry name" value="Beta-lactam/transpept-like"/>
</dbReference>
<dbReference type="SMART" id="SM00936">
    <property type="entry name" value="PBP5_C"/>
    <property type="match status" value="1"/>
</dbReference>
<dbReference type="GO" id="GO:0008360">
    <property type="term" value="P:regulation of cell shape"/>
    <property type="evidence" value="ECO:0007669"/>
    <property type="project" value="UniProtKB-KW"/>
</dbReference>
<proteinExistence type="inferred from homology"/>
<evidence type="ECO:0000256" key="5">
    <source>
        <dbReference type="ARBA" id="ARBA00022670"/>
    </source>
</evidence>
<dbReference type="UniPathway" id="UPA00219"/>
<organism evidence="17 18">
    <name type="scientific">Proteiniclasticum ruminis</name>
    <dbReference type="NCBI Taxonomy" id="398199"/>
    <lineage>
        <taxon>Bacteria</taxon>
        <taxon>Bacillati</taxon>
        <taxon>Bacillota</taxon>
        <taxon>Clostridia</taxon>
        <taxon>Eubacteriales</taxon>
        <taxon>Clostridiaceae</taxon>
        <taxon>Proteiniclasticum</taxon>
    </lineage>
</organism>
<keyword evidence="10" id="KW-0961">Cell wall biogenesis/degradation</keyword>
<dbReference type="Pfam" id="PF00768">
    <property type="entry name" value="Peptidase_S11"/>
    <property type="match status" value="1"/>
</dbReference>
<evidence type="ECO:0000256" key="8">
    <source>
        <dbReference type="ARBA" id="ARBA00022960"/>
    </source>
</evidence>
<feature type="transmembrane region" description="Helical" evidence="15">
    <location>
        <begin position="404"/>
        <end position="426"/>
    </location>
</feature>
<protein>
    <recommendedName>
        <fullName evidence="3">serine-type D-Ala-D-Ala carboxypeptidase</fullName>
        <ecNumber evidence="3">3.4.16.4</ecNumber>
    </recommendedName>
</protein>
<evidence type="ECO:0000256" key="14">
    <source>
        <dbReference type="RuleBase" id="RU004016"/>
    </source>
</evidence>
<reference evidence="17 18" key="1">
    <citation type="submission" date="2016-10" db="EMBL/GenBank/DDBJ databases">
        <authorList>
            <person name="de Groot N.N."/>
        </authorList>
    </citation>
    <scope>NUCLEOTIDE SEQUENCE [LARGE SCALE GENOMIC DNA]</scope>
    <source>
        <strain evidence="17 18">CGMCC 1.5058</strain>
    </source>
</reference>